<comment type="caution">
    <text evidence="1">The sequence shown here is derived from an EMBL/GenBank/DDBJ whole genome shotgun (WGS) entry which is preliminary data.</text>
</comment>
<feature type="non-terminal residue" evidence="1">
    <location>
        <position position="289"/>
    </location>
</feature>
<dbReference type="EMBL" id="JAWDJW010008034">
    <property type="protein sequence ID" value="KAK3061148.1"/>
    <property type="molecule type" value="Genomic_DNA"/>
</dbReference>
<name>A0ACC3D3R3_9PEZI</name>
<gene>
    <name evidence="1" type="ORF">LTS18_006914</name>
</gene>
<keyword evidence="2" id="KW-1185">Reference proteome</keyword>
<evidence type="ECO:0000313" key="2">
    <source>
        <dbReference type="Proteomes" id="UP001186974"/>
    </source>
</evidence>
<reference evidence="1" key="1">
    <citation type="submission" date="2024-09" db="EMBL/GenBank/DDBJ databases">
        <title>Black Yeasts Isolated from many extreme environments.</title>
        <authorList>
            <person name="Coleine C."/>
            <person name="Stajich J.E."/>
            <person name="Selbmann L."/>
        </authorList>
    </citation>
    <scope>NUCLEOTIDE SEQUENCE</scope>
    <source>
        <strain evidence="1">CCFEE 5737</strain>
    </source>
</reference>
<protein>
    <submittedName>
        <fullName evidence="1">Uncharacterized protein</fullName>
    </submittedName>
</protein>
<sequence>MNDRNLIREAYVQDAGQVSDMNDDIESWERQHRERDDIFTRSYRHVYPHQARGQPLRHSTLSTAPQRELKRRSSYARPSSSGHDRPHYQAERRAISYSQSATLEETKGPKWPPPGFTSQSSLNQMEAEEYICAGASTFKGYRDAVPHAPGKYRLYAVMEAEHTQRTDRAALTNSAFKDCSLTVTGSGDEAFPWVALEQPCMAYAFGKTPATTTLNFFVGKSGSLSTELHYVSNARPKKIKLIAILERLRTLETGLEDDDPADLYGYLYGTLIEDPDANTDPHYGMERQM</sequence>
<organism evidence="1 2">
    <name type="scientific">Coniosporium uncinatum</name>
    <dbReference type="NCBI Taxonomy" id="93489"/>
    <lineage>
        <taxon>Eukaryota</taxon>
        <taxon>Fungi</taxon>
        <taxon>Dikarya</taxon>
        <taxon>Ascomycota</taxon>
        <taxon>Pezizomycotina</taxon>
        <taxon>Dothideomycetes</taxon>
        <taxon>Dothideomycetes incertae sedis</taxon>
        <taxon>Coniosporium</taxon>
    </lineage>
</organism>
<dbReference type="Proteomes" id="UP001186974">
    <property type="component" value="Unassembled WGS sequence"/>
</dbReference>
<accession>A0ACC3D3R3</accession>
<evidence type="ECO:0000313" key="1">
    <source>
        <dbReference type="EMBL" id="KAK3061148.1"/>
    </source>
</evidence>
<proteinExistence type="predicted"/>